<sequence length="197" mass="21350">MTRTAIRIERGLPDHLRAEAAALYWQAFGGKLGRVLGPEEAALRFLARVMRADHCLTAIDAEGRLLGLAGFKTGQGSFAGGTDADLRAVYGQFGGRWRGLVLRLLGNEVDNRRFLLDGLCVSRAARGQGVGSALLEAIVTEARARGYPAVRLDVVDTNWRAKALYERQGFVVARTAGIGPLRLIFGFNAAHTMVRTV</sequence>
<proteinExistence type="predicted"/>
<dbReference type="GO" id="GO:0016746">
    <property type="term" value="F:acyltransferase activity"/>
    <property type="evidence" value="ECO:0007669"/>
    <property type="project" value="UniProtKB-KW"/>
</dbReference>
<dbReference type="InterPro" id="IPR050680">
    <property type="entry name" value="YpeA/RimI_acetyltransf"/>
</dbReference>
<keyword evidence="5" id="KW-1185">Reference proteome</keyword>
<dbReference type="PROSITE" id="PS51186">
    <property type="entry name" value="GNAT"/>
    <property type="match status" value="1"/>
</dbReference>
<feature type="domain" description="N-acetyltransferase" evidence="3">
    <location>
        <begin position="6"/>
        <end position="190"/>
    </location>
</feature>
<dbReference type="EMBL" id="CP124535">
    <property type="protein sequence ID" value="WGV15504.1"/>
    <property type="molecule type" value="Genomic_DNA"/>
</dbReference>
<evidence type="ECO:0000313" key="4">
    <source>
        <dbReference type="EMBL" id="WGV15504.1"/>
    </source>
</evidence>
<evidence type="ECO:0000313" key="5">
    <source>
        <dbReference type="Proteomes" id="UP001230978"/>
    </source>
</evidence>
<dbReference type="Pfam" id="PF00583">
    <property type="entry name" value="Acetyltransf_1"/>
    <property type="match status" value="1"/>
</dbReference>
<organism evidence="4 5">
    <name type="scientific">Fuscovulum ytuae</name>
    <dbReference type="NCBI Taxonomy" id="3042299"/>
    <lineage>
        <taxon>Bacteria</taxon>
        <taxon>Pseudomonadati</taxon>
        <taxon>Pseudomonadota</taxon>
        <taxon>Alphaproteobacteria</taxon>
        <taxon>Rhodobacterales</taxon>
        <taxon>Paracoccaceae</taxon>
        <taxon>Fuscovulum</taxon>
    </lineage>
</organism>
<evidence type="ECO:0000256" key="1">
    <source>
        <dbReference type="ARBA" id="ARBA00022679"/>
    </source>
</evidence>
<gene>
    <name evidence="4" type="ORF">QF092_14730</name>
</gene>
<evidence type="ECO:0000256" key="2">
    <source>
        <dbReference type="ARBA" id="ARBA00023315"/>
    </source>
</evidence>
<dbReference type="SUPFAM" id="SSF55729">
    <property type="entry name" value="Acyl-CoA N-acyltransferases (Nat)"/>
    <property type="match status" value="1"/>
</dbReference>
<dbReference type="PANTHER" id="PTHR43420">
    <property type="entry name" value="ACETYLTRANSFERASE"/>
    <property type="match status" value="1"/>
</dbReference>
<dbReference type="PANTHER" id="PTHR43420:SF47">
    <property type="entry name" value="N-ACETYLTRANSFERASE DOMAIN-CONTAINING PROTEIN"/>
    <property type="match status" value="1"/>
</dbReference>
<keyword evidence="1 4" id="KW-0808">Transferase</keyword>
<reference evidence="4 5" key="1">
    <citation type="submission" date="2023-04" db="EMBL/GenBank/DDBJ databases">
        <title>YMD61, complete Genome.</title>
        <authorList>
            <person name="Zhang J."/>
        </authorList>
    </citation>
    <scope>NUCLEOTIDE SEQUENCE [LARGE SCALE GENOMIC DNA]</scope>
    <source>
        <strain evidence="4 5">YMD61</strain>
    </source>
</reference>
<dbReference type="InterPro" id="IPR000182">
    <property type="entry name" value="GNAT_dom"/>
</dbReference>
<keyword evidence="2 4" id="KW-0012">Acyltransferase</keyword>
<dbReference type="RefSeq" id="WP_281464940.1">
    <property type="nucleotide sequence ID" value="NZ_CP124535.1"/>
</dbReference>
<dbReference type="Gene3D" id="3.40.630.30">
    <property type="match status" value="1"/>
</dbReference>
<dbReference type="EC" id="2.3.1.-" evidence="4"/>
<accession>A0ABY8Q3U4</accession>
<protein>
    <submittedName>
        <fullName evidence="4">GNAT family N-acetyltransferase</fullName>
        <ecNumber evidence="4">2.3.1.-</ecNumber>
    </submittedName>
</protein>
<dbReference type="Proteomes" id="UP001230978">
    <property type="component" value="Chromosome"/>
</dbReference>
<dbReference type="InterPro" id="IPR016181">
    <property type="entry name" value="Acyl_CoA_acyltransferase"/>
</dbReference>
<dbReference type="CDD" id="cd04301">
    <property type="entry name" value="NAT_SF"/>
    <property type="match status" value="1"/>
</dbReference>
<evidence type="ECO:0000259" key="3">
    <source>
        <dbReference type="PROSITE" id="PS51186"/>
    </source>
</evidence>
<name>A0ABY8Q3U4_9RHOB</name>